<organism evidence="3">
    <name type="scientific">marine metagenome</name>
    <dbReference type="NCBI Taxonomy" id="408172"/>
    <lineage>
        <taxon>unclassified sequences</taxon>
        <taxon>metagenomes</taxon>
        <taxon>ecological metagenomes</taxon>
    </lineage>
</organism>
<protein>
    <recommendedName>
        <fullName evidence="2">KH type-2 domain-containing protein</fullName>
    </recommendedName>
</protein>
<evidence type="ECO:0000259" key="2">
    <source>
        <dbReference type="PROSITE" id="PS50823"/>
    </source>
</evidence>
<gene>
    <name evidence="3" type="ORF">METZ01_LOCUS175761</name>
</gene>
<dbReference type="CDD" id="cd22534">
    <property type="entry name" value="KH-II_Era"/>
    <property type="match status" value="1"/>
</dbReference>
<evidence type="ECO:0000256" key="1">
    <source>
        <dbReference type="ARBA" id="ARBA00022884"/>
    </source>
</evidence>
<dbReference type="GO" id="GO:0005525">
    <property type="term" value="F:GTP binding"/>
    <property type="evidence" value="ECO:0007669"/>
    <property type="project" value="InterPro"/>
</dbReference>
<dbReference type="GO" id="GO:0005829">
    <property type="term" value="C:cytosol"/>
    <property type="evidence" value="ECO:0007669"/>
    <property type="project" value="TreeGrafter"/>
</dbReference>
<dbReference type="InterPro" id="IPR009019">
    <property type="entry name" value="KH_sf_prok-type"/>
</dbReference>
<dbReference type="PANTHER" id="PTHR42698:SF1">
    <property type="entry name" value="GTPASE ERA, MITOCHONDRIAL"/>
    <property type="match status" value="1"/>
</dbReference>
<dbReference type="PROSITE" id="PS50823">
    <property type="entry name" value="KH_TYPE_2"/>
    <property type="match status" value="1"/>
</dbReference>
<dbReference type="EMBL" id="UINC01033507">
    <property type="protein sequence ID" value="SVB22907.1"/>
    <property type="molecule type" value="Genomic_DNA"/>
</dbReference>
<sequence>TGWNLDQLPGLLRKNLPEGPPGFPIGQAGASSTRFIAAEFIREQIFRQVGDEIPYSTAVDVLSCAEDENGLVNIRAEIWCENSGQKYILIGESGSRLKTIGSRARHEIERYLGKKIHLEQWVKVRRGWSNDVRTLNSMGYSAVE</sequence>
<dbReference type="GO" id="GO:0019843">
    <property type="term" value="F:rRNA binding"/>
    <property type="evidence" value="ECO:0007669"/>
    <property type="project" value="TreeGrafter"/>
</dbReference>
<accession>A0A382CC23</accession>
<proteinExistence type="predicted"/>
<reference evidence="3" key="1">
    <citation type="submission" date="2018-05" db="EMBL/GenBank/DDBJ databases">
        <authorList>
            <person name="Lanie J.A."/>
            <person name="Ng W.-L."/>
            <person name="Kazmierczak K.M."/>
            <person name="Andrzejewski T.M."/>
            <person name="Davidsen T.M."/>
            <person name="Wayne K.J."/>
            <person name="Tettelin H."/>
            <person name="Glass J.I."/>
            <person name="Rusch D."/>
            <person name="Podicherti R."/>
            <person name="Tsui H.-C.T."/>
            <person name="Winkler M.E."/>
        </authorList>
    </citation>
    <scope>NUCLEOTIDE SEQUENCE</scope>
</reference>
<feature type="domain" description="KH type-2" evidence="2">
    <location>
        <begin position="49"/>
        <end position="126"/>
    </location>
</feature>
<evidence type="ECO:0000313" key="3">
    <source>
        <dbReference type="EMBL" id="SVB22907.1"/>
    </source>
</evidence>
<dbReference type="GO" id="GO:0000028">
    <property type="term" value="P:ribosomal small subunit assembly"/>
    <property type="evidence" value="ECO:0007669"/>
    <property type="project" value="TreeGrafter"/>
</dbReference>
<dbReference type="Gene3D" id="3.30.300.20">
    <property type="match status" value="1"/>
</dbReference>
<name>A0A382CC23_9ZZZZ</name>
<dbReference type="InterPro" id="IPR004044">
    <property type="entry name" value="KH_dom_type_2"/>
</dbReference>
<dbReference type="SUPFAM" id="SSF54814">
    <property type="entry name" value="Prokaryotic type KH domain (KH-domain type II)"/>
    <property type="match status" value="1"/>
</dbReference>
<feature type="non-terminal residue" evidence="3">
    <location>
        <position position="1"/>
    </location>
</feature>
<dbReference type="Pfam" id="PF07650">
    <property type="entry name" value="KH_2"/>
    <property type="match status" value="1"/>
</dbReference>
<dbReference type="AlphaFoldDB" id="A0A382CC23"/>
<dbReference type="GO" id="GO:0043024">
    <property type="term" value="F:ribosomal small subunit binding"/>
    <property type="evidence" value="ECO:0007669"/>
    <property type="project" value="TreeGrafter"/>
</dbReference>
<keyword evidence="1" id="KW-0694">RNA-binding</keyword>
<dbReference type="InterPro" id="IPR015946">
    <property type="entry name" value="KH_dom-like_a/b"/>
</dbReference>
<dbReference type="PANTHER" id="PTHR42698">
    <property type="entry name" value="GTPASE ERA"/>
    <property type="match status" value="1"/>
</dbReference>
<dbReference type="InterPro" id="IPR005662">
    <property type="entry name" value="GTPase_Era-like"/>
</dbReference>